<dbReference type="Ensembl" id="ENSLLET00000007699.1">
    <property type="protein sequence ID" value="ENSLLEP00000007396.1"/>
    <property type="gene ID" value="ENSLLEG00000004683.1"/>
</dbReference>
<evidence type="ECO:0000313" key="3">
    <source>
        <dbReference type="Proteomes" id="UP000694569"/>
    </source>
</evidence>
<dbReference type="PANTHER" id="PTHR13318">
    <property type="entry name" value="PARTNER OF PAIRED, ISOFORM B-RELATED"/>
    <property type="match status" value="1"/>
</dbReference>
<sequence>MHITQLNRECLLHLFSFLDKDSRWCLGQTCHSLLDVFQDPSLWPLLNFSSLSELTKKNYILGPALKHLSFCWYSSRVKICNIEDWDKTALQRSMCSRHLNTVSDFLMAVCERCPNLHSLTLSGCAHVADENLIKILSSCSQLKSLKLENCSGMTDGTLAAVPVFAGRLQILHVNFCRNVTQRGLRQLQERRPGLVIQAIRSADMIADRLPEKVIQRILPGRKTSYYGIPSA</sequence>
<dbReference type="CDD" id="cd22129">
    <property type="entry name" value="F-box_FBXL22"/>
    <property type="match status" value="1"/>
</dbReference>
<reference evidence="2" key="1">
    <citation type="submission" date="2025-08" db="UniProtKB">
        <authorList>
            <consortium name="Ensembl"/>
        </authorList>
    </citation>
    <scope>IDENTIFICATION</scope>
</reference>
<dbReference type="InterPro" id="IPR057207">
    <property type="entry name" value="FBXL15_LRR"/>
</dbReference>
<dbReference type="OrthoDB" id="549243at2759"/>
<dbReference type="Pfam" id="PF25372">
    <property type="entry name" value="DUF7885"/>
    <property type="match status" value="1"/>
</dbReference>
<reference evidence="2" key="2">
    <citation type="submission" date="2025-09" db="UniProtKB">
        <authorList>
            <consortium name="Ensembl"/>
        </authorList>
    </citation>
    <scope>IDENTIFICATION</scope>
</reference>
<protein>
    <submittedName>
        <fullName evidence="2">F-box and leucine rich repeat protein 22</fullName>
    </submittedName>
</protein>
<dbReference type="SMART" id="SM00367">
    <property type="entry name" value="LRR_CC"/>
    <property type="match status" value="3"/>
</dbReference>
<evidence type="ECO:0000313" key="2">
    <source>
        <dbReference type="Ensembl" id="ENSLLEP00000007396.1"/>
    </source>
</evidence>
<name>A0A8C5LZL8_9ANUR</name>
<dbReference type="SUPFAM" id="SSF52047">
    <property type="entry name" value="RNI-like"/>
    <property type="match status" value="1"/>
</dbReference>
<gene>
    <name evidence="2" type="primary">FBXL22</name>
</gene>
<dbReference type="GO" id="GO:0019005">
    <property type="term" value="C:SCF ubiquitin ligase complex"/>
    <property type="evidence" value="ECO:0007669"/>
    <property type="project" value="TreeGrafter"/>
</dbReference>
<accession>A0A8C5LZL8</accession>
<dbReference type="InterPro" id="IPR006553">
    <property type="entry name" value="Leu-rich_rpt_Cys-con_subtyp"/>
</dbReference>
<dbReference type="GO" id="GO:0031146">
    <property type="term" value="P:SCF-dependent proteasomal ubiquitin-dependent protein catabolic process"/>
    <property type="evidence" value="ECO:0007669"/>
    <property type="project" value="TreeGrafter"/>
</dbReference>
<feature type="domain" description="F-box/LRR-repeat protein 15-like leucin rich repeat" evidence="1">
    <location>
        <begin position="111"/>
        <end position="204"/>
    </location>
</feature>
<evidence type="ECO:0000259" key="1">
    <source>
        <dbReference type="Pfam" id="PF25372"/>
    </source>
</evidence>
<dbReference type="Proteomes" id="UP000694569">
    <property type="component" value="Unplaced"/>
</dbReference>
<dbReference type="GeneTree" id="ENSGT00390000003748"/>
<organism evidence="2 3">
    <name type="scientific">Leptobrachium leishanense</name>
    <name type="common">Leishan spiny toad</name>
    <dbReference type="NCBI Taxonomy" id="445787"/>
    <lineage>
        <taxon>Eukaryota</taxon>
        <taxon>Metazoa</taxon>
        <taxon>Chordata</taxon>
        <taxon>Craniata</taxon>
        <taxon>Vertebrata</taxon>
        <taxon>Euteleostomi</taxon>
        <taxon>Amphibia</taxon>
        <taxon>Batrachia</taxon>
        <taxon>Anura</taxon>
        <taxon>Pelobatoidea</taxon>
        <taxon>Megophryidae</taxon>
        <taxon>Leptobrachium</taxon>
    </lineage>
</organism>
<dbReference type="AlphaFoldDB" id="A0A8C5LZL8"/>
<proteinExistence type="predicted"/>
<keyword evidence="3" id="KW-1185">Reference proteome</keyword>
<dbReference type="InterPro" id="IPR032675">
    <property type="entry name" value="LRR_dom_sf"/>
</dbReference>
<dbReference type="Gene3D" id="3.80.10.10">
    <property type="entry name" value="Ribonuclease Inhibitor"/>
    <property type="match status" value="1"/>
</dbReference>